<evidence type="ECO:0000256" key="1">
    <source>
        <dbReference type="SAM" id="MobiDB-lite"/>
    </source>
</evidence>
<name>A0A1B6F7G9_9HEMI</name>
<dbReference type="EMBL" id="GECZ01023629">
    <property type="protein sequence ID" value="JAS46140.1"/>
    <property type="molecule type" value="Transcribed_RNA"/>
</dbReference>
<accession>A0A1B6F7G9</accession>
<evidence type="ECO:0000313" key="2">
    <source>
        <dbReference type="EMBL" id="JAS46140.1"/>
    </source>
</evidence>
<reference evidence="2" key="1">
    <citation type="submission" date="2015-11" db="EMBL/GenBank/DDBJ databases">
        <title>De novo transcriptome assembly of four potential Pierce s Disease insect vectors from Arizona vineyards.</title>
        <authorList>
            <person name="Tassone E.E."/>
        </authorList>
    </citation>
    <scope>NUCLEOTIDE SEQUENCE</scope>
</reference>
<feature type="region of interest" description="Disordered" evidence="1">
    <location>
        <begin position="1"/>
        <end position="35"/>
    </location>
</feature>
<protein>
    <submittedName>
        <fullName evidence="2">Uncharacterized protein</fullName>
    </submittedName>
</protein>
<sequence>LRLDEILDLDEPMEGVVRKPQTEERDEPTEEPEELSWSNINIVDTVASSLAARPLVEDINYILKDVGINKMPYIEDDGVEEFPPDFVLKRAPLISSSVLMRYPDWATRGQPPETHDEVQAHSVALHQTVLESGG</sequence>
<feature type="non-terminal residue" evidence="2">
    <location>
        <position position="134"/>
    </location>
</feature>
<organism evidence="2">
    <name type="scientific">Cuerna arida</name>
    <dbReference type="NCBI Taxonomy" id="1464854"/>
    <lineage>
        <taxon>Eukaryota</taxon>
        <taxon>Metazoa</taxon>
        <taxon>Ecdysozoa</taxon>
        <taxon>Arthropoda</taxon>
        <taxon>Hexapoda</taxon>
        <taxon>Insecta</taxon>
        <taxon>Pterygota</taxon>
        <taxon>Neoptera</taxon>
        <taxon>Paraneoptera</taxon>
        <taxon>Hemiptera</taxon>
        <taxon>Auchenorrhyncha</taxon>
        <taxon>Membracoidea</taxon>
        <taxon>Cicadellidae</taxon>
        <taxon>Cicadellinae</taxon>
        <taxon>Proconiini</taxon>
        <taxon>Cuerna</taxon>
    </lineage>
</organism>
<feature type="non-terminal residue" evidence="2">
    <location>
        <position position="1"/>
    </location>
</feature>
<proteinExistence type="predicted"/>
<gene>
    <name evidence="2" type="ORF">g.10860</name>
</gene>
<feature type="compositionally biased region" description="Acidic residues" evidence="1">
    <location>
        <begin position="1"/>
        <end position="13"/>
    </location>
</feature>
<feature type="compositionally biased region" description="Acidic residues" evidence="1">
    <location>
        <begin position="24"/>
        <end position="34"/>
    </location>
</feature>
<dbReference type="AlphaFoldDB" id="A0A1B6F7G9"/>